<sequence length="599" mass="66072">MSLPIEDYAVISDCHTAALVGLDGSIDWLCFPRYDSASMFGALLGDENHGRWKVAPTHPDAVNKRRYLEGTLVLVNTWTTPDGVVEIIDFMPHGNRRADLVRRVRGISGRVVVREEARFRFGYADALPWVRQITDSDGTPALIATAGPDSVILRSPKLAAEDHRHGVEFTVAAGETVDLSLTWYPSHRDTPEPEDISAVLASTAGWWRRWSDRCAHDGSYRPAVVTSLMVLRALTHEDTGGIVAAVTTSLPEQFGGSRNWDYRYVWLRDAALALGALLAHGYSDEAVGWRDWLLRAVAGDPSDVQIMYGIAGERNLPEVEVPSLPGYKGASPVRVGNGAATQFQTDVIGEVMVALHEAREAGIREDEFSWPLQRALLAYLTDNWQRPDRGIWEIRGEPQHFTHSRAMVWAAFDRAVRGVEEFGLDGPVDDWRRLRDEVRAEIDASGVSAAHGSFVQHYDADDVDAALLQLAQVGFCAYDDPRMLATVARIESELLDHDLVLRYRTESGVDGLEGTEHPFLACSFWLVEQYAHSGRQADAARLMDRLLSVTNDVGLLSEEYDVGEERQAGNTPQALSHLALVRAADAISVALGKTSLSVV</sequence>
<reference evidence="3 4" key="1">
    <citation type="submission" date="2017-02" db="EMBL/GenBank/DDBJ databases">
        <authorList>
            <person name="Peterson S.W."/>
        </authorList>
    </citation>
    <scope>NUCLEOTIDE SEQUENCE [LARGE SCALE GENOMIC DNA]</scope>
    <source>
        <strain evidence="3 4">VKM Ac-2059</strain>
    </source>
</reference>
<organism evidence="3 4">
    <name type="scientific">Okibacterium fritillariae</name>
    <dbReference type="NCBI Taxonomy" id="123320"/>
    <lineage>
        <taxon>Bacteria</taxon>
        <taxon>Bacillati</taxon>
        <taxon>Actinomycetota</taxon>
        <taxon>Actinomycetes</taxon>
        <taxon>Micrococcales</taxon>
        <taxon>Microbacteriaceae</taxon>
        <taxon>Okibacterium</taxon>
    </lineage>
</organism>
<dbReference type="GO" id="GO:0004553">
    <property type="term" value="F:hydrolase activity, hydrolyzing O-glycosyl compounds"/>
    <property type="evidence" value="ECO:0007669"/>
    <property type="project" value="UniProtKB-ARBA"/>
</dbReference>
<dbReference type="AlphaFoldDB" id="A0A1T5JM17"/>
<keyword evidence="4" id="KW-1185">Reference proteome</keyword>
<dbReference type="RefSeq" id="WP_079727662.1">
    <property type="nucleotide sequence ID" value="NZ_FUZP01000001.1"/>
</dbReference>
<dbReference type="InterPro" id="IPR008928">
    <property type="entry name" value="6-hairpin_glycosidase_sf"/>
</dbReference>
<gene>
    <name evidence="3" type="ORF">SAMN06309945_1680</name>
</gene>
<accession>A0A1T5JM17</accession>
<dbReference type="InterPro" id="IPR045582">
    <property type="entry name" value="Trehalase-like_N"/>
</dbReference>
<dbReference type="Pfam" id="PF19291">
    <property type="entry name" value="TREH_N"/>
    <property type="match status" value="1"/>
</dbReference>
<feature type="domain" description="GH15-like" evidence="1">
    <location>
        <begin position="219"/>
        <end position="584"/>
    </location>
</feature>
<evidence type="ECO:0000313" key="3">
    <source>
        <dbReference type="EMBL" id="SKC52451.1"/>
    </source>
</evidence>
<dbReference type="EMBL" id="FUZP01000001">
    <property type="protein sequence ID" value="SKC52451.1"/>
    <property type="molecule type" value="Genomic_DNA"/>
</dbReference>
<proteinExistence type="predicted"/>
<dbReference type="PANTHER" id="PTHR31616">
    <property type="entry name" value="TREHALASE"/>
    <property type="match status" value="1"/>
</dbReference>
<dbReference type="GO" id="GO:0005975">
    <property type="term" value="P:carbohydrate metabolic process"/>
    <property type="evidence" value="ECO:0007669"/>
    <property type="project" value="InterPro"/>
</dbReference>
<dbReference type="PANTHER" id="PTHR31616:SF0">
    <property type="entry name" value="GLUCAN 1,4-ALPHA-GLUCOSIDASE"/>
    <property type="match status" value="1"/>
</dbReference>
<dbReference type="OrthoDB" id="3902805at2"/>
<dbReference type="Pfam" id="PF00723">
    <property type="entry name" value="Glyco_hydro_15"/>
    <property type="match status" value="1"/>
</dbReference>
<feature type="domain" description="Trehalase-like N-terminal" evidence="2">
    <location>
        <begin position="3"/>
        <end position="159"/>
    </location>
</feature>
<dbReference type="InterPro" id="IPR012341">
    <property type="entry name" value="6hp_glycosidase-like_sf"/>
</dbReference>
<dbReference type="STRING" id="123320.SAMN06309945_1680"/>
<dbReference type="InterPro" id="IPR011613">
    <property type="entry name" value="GH15-like"/>
</dbReference>
<dbReference type="Proteomes" id="UP000190857">
    <property type="component" value="Unassembled WGS sequence"/>
</dbReference>
<name>A0A1T5JM17_9MICO</name>
<dbReference type="SUPFAM" id="SSF48208">
    <property type="entry name" value="Six-hairpin glycosidases"/>
    <property type="match status" value="1"/>
</dbReference>
<dbReference type="Gene3D" id="1.50.10.10">
    <property type="match status" value="1"/>
</dbReference>
<evidence type="ECO:0000313" key="4">
    <source>
        <dbReference type="Proteomes" id="UP000190857"/>
    </source>
</evidence>
<evidence type="ECO:0000259" key="1">
    <source>
        <dbReference type="Pfam" id="PF00723"/>
    </source>
</evidence>
<protein>
    <submittedName>
        <fullName evidence="3">Glucoamylase (Glucan-1,4-alpha-glucosidase), GH15 family</fullName>
    </submittedName>
</protein>
<evidence type="ECO:0000259" key="2">
    <source>
        <dbReference type="Pfam" id="PF19291"/>
    </source>
</evidence>